<evidence type="ECO:0000313" key="3">
    <source>
        <dbReference type="Proteomes" id="UP000182241"/>
    </source>
</evidence>
<dbReference type="STRING" id="57704.SAMN04489793_1423"/>
<accession>A0A1H4PEY1</accession>
<sequence>MRYLTPDDVRNVAFAKPPIGKRGYNEDQVDSFLDDVEATLRDLHARLARYEGAPQAQAPVAERPEDRGYRRY</sequence>
<proteinExistence type="predicted"/>
<organism evidence="2 3">
    <name type="scientific">Tsukamurella tyrosinosolvens</name>
    <dbReference type="NCBI Taxonomy" id="57704"/>
    <lineage>
        <taxon>Bacteria</taxon>
        <taxon>Bacillati</taxon>
        <taxon>Actinomycetota</taxon>
        <taxon>Actinomycetes</taxon>
        <taxon>Mycobacteriales</taxon>
        <taxon>Tsukamurellaceae</taxon>
        <taxon>Tsukamurella</taxon>
    </lineage>
</organism>
<evidence type="ECO:0000313" key="2">
    <source>
        <dbReference type="EMBL" id="SEC05931.1"/>
    </source>
</evidence>
<name>A0A1H4PEY1_TSUTY</name>
<feature type="compositionally biased region" description="Basic and acidic residues" evidence="1">
    <location>
        <begin position="62"/>
        <end position="72"/>
    </location>
</feature>
<dbReference type="InterPro" id="IPR019933">
    <property type="entry name" value="DivIVA_domain"/>
</dbReference>
<dbReference type="AlphaFoldDB" id="A0A1H4PEY1"/>
<dbReference type="KEGG" id="tsm:ASU32_05985"/>
<dbReference type="RefSeq" id="WP_068524449.1">
    <property type="nucleotide sequence ID" value="NZ_CP019066.1"/>
</dbReference>
<dbReference type="GeneID" id="300999733"/>
<gene>
    <name evidence="2" type="ORF">SAMN04489793_1423</name>
</gene>
<dbReference type="EMBL" id="FNSA01000003">
    <property type="protein sequence ID" value="SEC05931.1"/>
    <property type="molecule type" value="Genomic_DNA"/>
</dbReference>
<feature type="region of interest" description="Disordered" evidence="1">
    <location>
        <begin position="52"/>
        <end position="72"/>
    </location>
</feature>
<reference evidence="3" key="1">
    <citation type="submission" date="2016-10" db="EMBL/GenBank/DDBJ databases">
        <authorList>
            <person name="Varghese N."/>
            <person name="Submissions S."/>
        </authorList>
    </citation>
    <scope>NUCLEOTIDE SEQUENCE [LARGE SCALE GENOMIC DNA]</scope>
    <source>
        <strain evidence="3">DSM 44234</strain>
    </source>
</reference>
<dbReference type="OrthoDB" id="5198800at2"/>
<dbReference type="Gene3D" id="6.10.250.660">
    <property type="match status" value="1"/>
</dbReference>
<dbReference type="Proteomes" id="UP000182241">
    <property type="component" value="Unassembled WGS sequence"/>
</dbReference>
<keyword evidence="3" id="KW-1185">Reference proteome</keyword>
<protein>
    <submittedName>
        <fullName evidence="2">DivIVA domain-containing protein</fullName>
    </submittedName>
</protein>
<evidence type="ECO:0000256" key="1">
    <source>
        <dbReference type="SAM" id="MobiDB-lite"/>
    </source>
</evidence>
<dbReference type="NCBIfam" id="TIGR03544">
    <property type="entry name" value="DivI1A_domain"/>
    <property type="match status" value="1"/>
</dbReference>